<dbReference type="EMBL" id="CP108264">
    <property type="protein sequence ID" value="WTU76975.1"/>
    <property type="molecule type" value="Genomic_DNA"/>
</dbReference>
<protein>
    <submittedName>
        <fullName evidence="2">Uncharacterized protein</fullName>
    </submittedName>
</protein>
<dbReference type="AlphaFoldDB" id="A0AAU2JVZ9"/>
<reference evidence="2" key="1">
    <citation type="submission" date="2022-10" db="EMBL/GenBank/DDBJ databases">
        <title>The complete genomes of actinobacterial strains from the NBC collection.</title>
        <authorList>
            <person name="Joergensen T.S."/>
            <person name="Alvarez Arevalo M."/>
            <person name="Sterndorff E.B."/>
            <person name="Faurdal D."/>
            <person name="Vuksanovic O."/>
            <person name="Mourched A.-S."/>
            <person name="Charusanti P."/>
            <person name="Shaw S."/>
            <person name="Blin K."/>
            <person name="Weber T."/>
        </authorList>
    </citation>
    <scope>NUCLEOTIDE SEQUENCE</scope>
    <source>
        <strain evidence="2">NBC_00049</strain>
    </source>
</reference>
<organism evidence="2">
    <name type="scientific">Streptomyces sp. NBC_00049</name>
    <dbReference type="NCBI Taxonomy" id="2903617"/>
    <lineage>
        <taxon>Bacteria</taxon>
        <taxon>Bacillati</taxon>
        <taxon>Actinomycetota</taxon>
        <taxon>Actinomycetes</taxon>
        <taxon>Kitasatosporales</taxon>
        <taxon>Streptomycetaceae</taxon>
        <taxon>Streptomyces</taxon>
    </lineage>
</organism>
<accession>A0AAU2JVZ9</accession>
<sequence length="58" mass="5834">MNASQRLGFGLLGALLAGGLLLAACAVPEGRGRAEDPRDALLRHPVSPEAPGSGGRGR</sequence>
<name>A0AAU2JVZ9_9ACTN</name>
<gene>
    <name evidence="2" type="ORF">OG327_28625</name>
</gene>
<evidence type="ECO:0000313" key="2">
    <source>
        <dbReference type="EMBL" id="WTU76975.1"/>
    </source>
</evidence>
<evidence type="ECO:0000256" key="1">
    <source>
        <dbReference type="SAM" id="MobiDB-lite"/>
    </source>
</evidence>
<feature type="compositionally biased region" description="Basic and acidic residues" evidence="1">
    <location>
        <begin position="31"/>
        <end position="42"/>
    </location>
</feature>
<dbReference type="PROSITE" id="PS51257">
    <property type="entry name" value="PROKAR_LIPOPROTEIN"/>
    <property type="match status" value="1"/>
</dbReference>
<proteinExistence type="predicted"/>
<feature type="region of interest" description="Disordered" evidence="1">
    <location>
        <begin position="31"/>
        <end position="58"/>
    </location>
</feature>